<dbReference type="AlphaFoldDB" id="A0A6A5CI47"/>
<proteinExistence type="predicted"/>
<accession>A0A6A5CI47</accession>
<keyword evidence="1" id="KW-1133">Transmembrane helix</keyword>
<evidence type="ECO:0000256" key="1">
    <source>
        <dbReference type="SAM" id="Phobius"/>
    </source>
</evidence>
<evidence type="ECO:0000313" key="2">
    <source>
        <dbReference type="EMBL" id="KAF0984985.1"/>
    </source>
</evidence>
<dbReference type="VEuPathDB" id="AmoebaDB:NF0104860"/>
<comment type="caution">
    <text evidence="2">The sequence shown here is derived from an EMBL/GenBank/DDBJ whole genome shotgun (WGS) entry which is preliminary data.</text>
</comment>
<keyword evidence="1" id="KW-0472">Membrane</keyword>
<gene>
    <name evidence="2" type="ORF">FDP41_000024</name>
</gene>
<dbReference type="VEuPathDB" id="AmoebaDB:FDP41_000024"/>
<evidence type="ECO:0000313" key="3">
    <source>
        <dbReference type="Proteomes" id="UP000444721"/>
    </source>
</evidence>
<keyword evidence="3" id="KW-1185">Reference proteome</keyword>
<name>A0A6A5CI47_NAEFO</name>
<reference evidence="2 3" key="1">
    <citation type="journal article" date="2019" name="Sci. Rep.">
        <title>Nanopore sequencing improves the draft genome of the human pathogenic amoeba Naegleria fowleri.</title>
        <authorList>
            <person name="Liechti N."/>
            <person name="Schurch N."/>
            <person name="Bruggmann R."/>
            <person name="Wittwer M."/>
        </authorList>
    </citation>
    <scope>NUCLEOTIDE SEQUENCE [LARGE SCALE GENOMIC DNA]</scope>
    <source>
        <strain evidence="2 3">ATCC 30894</strain>
    </source>
</reference>
<dbReference type="GeneID" id="68107242"/>
<organism evidence="2 3">
    <name type="scientific">Naegleria fowleri</name>
    <name type="common">Brain eating amoeba</name>
    <dbReference type="NCBI Taxonomy" id="5763"/>
    <lineage>
        <taxon>Eukaryota</taxon>
        <taxon>Discoba</taxon>
        <taxon>Heterolobosea</taxon>
        <taxon>Tetramitia</taxon>
        <taxon>Eutetramitia</taxon>
        <taxon>Vahlkampfiidae</taxon>
        <taxon>Naegleria</taxon>
    </lineage>
</organism>
<feature type="transmembrane region" description="Helical" evidence="1">
    <location>
        <begin position="99"/>
        <end position="118"/>
    </location>
</feature>
<sequence>MTRNNNNNNNNTPIILNDLRIEANRTLAENKNALLPSVQTRNIDPFLRTKTEPFIKSSSELNISGRSGNVFEQLIAMPVLHLIYQFVGRIKSFDQLRNIKLGLGALLIYYAGFLAFLLHRNNDRKLLSIYERYWNRNKAIIYSNNLESSEKMAVPAKLSTQTASSSTNFLSQFQNMLQPIMSKLGLQ</sequence>
<dbReference type="OrthoDB" id="10490875at2759"/>
<protein>
    <submittedName>
        <fullName evidence="2">Uncharacterized protein</fullName>
    </submittedName>
</protein>
<dbReference type="Proteomes" id="UP000444721">
    <property type="component" value="Unassembled WGS sequence"/>
</dbReference>
<dbReference type="EMBL" id="VFQX01000001">
    <property type="protein sequence ID" value="KAF0984985.1"/>
    <property type="molecule type" value="Genomic_DNA"/>
</dbReference>
<keyword evidence="1" id="KW-0812">Transmembrane</keyword>
<dbReference type="RefSeq" id="XP_044569698.1">
    <property type="nucleotide sequence ID" value="XM_044705589.1"/>
</dbReference>